<evidence type="ECO:0000313" key="1">
    <source>
        <dbReference type="EMBL" id="MEQ2170454.1"/>
    </source>
</evidence>
<proteinExistence type="predicted"/>
<dbReference type="Proteomes" id="UP001476798">
    <property type="component" value="Unassembled WGS sequence"/>
</dbReference>
<name>A0ABV0NGC1_9TELE</name>
<accession>A0ABV0NGC1</accession>
<evidence type="ECO:0000313" key="2">
    <source>
        <dbReference type="Proteomes" id="UP001476798"/>
    </source>
</evidence>
<keyword evidence="2" id="KW-1185">Reference proteome</keyword>
<gene>
    <name evidence="1" type="ORF">GOODEAATRI_000453</name>
</gene>
<organism evidence="1 2">
    <name type="scientific">Goodea atripinnis</name>
    <dbReference type="NCBI Taxonomy" id="208336"/>
    <lineage>
        <taxon>Eukaryota</taxon>
        <taxon>Metazoa</taxon>
        <taxon>Chordata</taxon>
        <taxon>Craniata</taxon>
        <taxon>Vertebrata</taxon>
        <taxon>Euteleostomi</taxon>
        <taxon>Actinopterygii</taxon>
        <taxon>Neopterygii</taxon>
        <taxon>Teleostei</taxon>
        <taxon>Neoteleostei</taxon>
        <taxon>Acanthomorphata</taxon>
        <taxon>Ovalentaria</taxon>
        <taxon>Atherinomorphae</taxon>
        <taxon>Cyprinodontiformes</taxon>
        <taxon>Goodeidae</taxon>
        <taxon>Goodea</taxon>
    </lineage>
</organism>
<comment type="caution">
    <text evidence="1">The sequence shown here is derived from an EMBL/GenBank/DDBJ whole genome shotgun (WGS) entry which is preliminary data.</text>
</comment>
<reference evidence="1 2" key="1">
    <citation type="submission" date="2021-06" db="EMBL/GenBank/DDBJ databases">
        <authorList>
            <person name="Palmer J.M."/>
        </authorList>
    </citation>
    <scope>NUCLEOTIDE SEQUENCE [LARGE SCALE GENOMIC DNA]</scope>
    <source>
        <strain evidence="1 2">GA_2019</strain>
        <tissue evidence="1">Muscle</tissue>
    </source>
</reference>
<sequence>MPWYFKKFTVPCMLTVAFGGERGPQPHRSSTILNSRHKVVFPHTHPCLTDLEGLLLDLGLIRLKHVPPVKVLVEFTKIHLFAFVMVGFFQTSLPSLLVSVKDLVLHFIHVLN</sequence>
<protein>
    <submittedName>
        <fullName evidence="1">Uncharacterized protein</fullName>
    </submittedName>
</protein>
<dbReference type="EMBL" id="JAHRIO010039993">
    <property type="protein sequence ID" value="MEQ2170454.1"/>
    <property type="molecule type" value="Genomic_DNA"/>
</dbReference>